<proteinExistence type="predicted"/>
<dbReference type="EMBL" id="CAVNYO010000397">
    <property type="protein sequence ID" value="CAK5273485.1"/>
    <property type="molecule type" value="Genomic_DNA"/>
</dbReference>
<dbReference type="AlphaFoldDB" id="A0AAD2HET7"/>
<organism evidence="1 2">
    <name type="scientific">Mycena citricolor</name>
    <dbReference type="NCBI Taxonomy" id="2018698"/>
    <lineage>
        <taxon>Eukaryota</taxon>
        <taxon>Fungi</taxon>
        <taxon>Dikarya</taxon>
        <taxon>Basidiomycota</taxon>
        <taxon>Agaricomycotina</taxon>
        <taxon>Agaricomycetes</taxon>
        <taxon>Agaricomycetidae</taxon>
        <taxon>Agaricales</taxon>
        <taxon>Marasmiineae</taxon>
        <taxon>Mycenaceae</taxon>
        <taxon>Mycena</taxon>
    </lineage>
</organism>
<accession>A0AAD2HET7</accession>
<evidence type="ECO:0000313" key="2">
    <source>
        <dbReference type="Proteomes" id="UP001295794"/>
    </source>
</evidence>
<dbReference type="Proteomes" id="UP001295794">
    <property type="component" value="Unassembled WGS sequence"/>
</dbReference>
<keyword evidence="2" id="KW-1185">Reference proteome</keyword>
<evidence type="ECO:0000313" key="1">
    <source>
        <dbReference type="EMBL" id="CAK5273485.1"/>
    </source>
</evidence>
<sequence>MSSTSHSELEFYETVSASDGCFIPPPASDSRHHHLLHSNELPSPFDIPIVESYISQHDLHLERIQADLEKIRATLRPLERVQDLLLSTRRRHQAIVSPLRRLPAEVLSEIFHHSLPDTNDLVLRRSFNLLDSPWVVTHVSRRWRAVAMETRALWSRTMLYYSRHVEASKAFPMPMLRAQVERAQNLKIYFHASAQACTIHQAAALEFLVSHSNKWVEANLELSAQLVPMLVKVGGRVPLLRKLWLQWDESGNEGAPVDMARCLMEAPSLSNVGVLNRFMGTPGFLPLHQLTHYQLDAPLEVHHAILSYASRLIEAHIVVVHVEDDESLIPSTPIVVHTLERMCITNPTLLSFVNLPALKELTVSFELEPESGFLSRAVSDLVVRSSCFIRRLCFDGHVNETRTIEVLACLPSVTELGFIIDDDGALALNKFLHALAANEPEIAPQLRHVFIGCDKESFFDYKLFFQLIRARWRNGLGMLESALVAVHHGPPPALADVEELKRGGFGLAVVQQEEAGQLMDRWIYHQWLWI</sequence>
<protein>
    <recommendedName>
        <fullName evidence="3">F-box domain-containing protein</fullName>
    </recommendedName>
</protein>
<name>A0AAD2HET7_9AGAR</name>
<gene>
    <name evidence="1" type="ORF">MYCIT1_LOCUS20017</name>
</gene>
<reference evidence="1" key="1">
    <citation type="submission" date="2023-11" db="EMBL/GenBank/DDBJ databases">
        <authorList>
            <person name="De Vega J J."/>
            <person name="De Vega J J."/>
        </authorList>
    </citation>
    <scope>NUCLEOTIDE SEQUENCE</scope>
</reference>
<comment type="caution">
    <text evidence="1">The sequence shown here is derived from an EMBL/GenBank/DDBJ whole genome shotgun (WGS) entry which is preliminary data.</text>
</comment>
<evidence type="ECO:0008006" key="3">
    <source>
        <dbReference type="Google" id="ProtNLM"/>
    </source>
</evidence>